<evidence type="ECO:0000256" key="4">
    <source>
        <dbReference type="ARBA" id="ARBA00022660"/>
    </source>
</evidence>
<evidence type="ECO:0000256" key="3">
    <source>
        <dbReference type="ARBA" id="ARBA00022448"/>
    </source>
</evidence>
<dbReference type="GeneID" id="22579477"/>
<proteinExistence type="inferred from homology"/>
<protein>
    <recommendedName>
        <fullName evidence="12">Alternative oxidase</fullName>
        <ecNumber evidence="12">1.-.-.-</ecNumber>
    </recommendedName>
</protein>
<keyword evidence="11 12" id="KW-0472">Membrane</keyword>
<keyword evidence="4 12" id="KW-0679">Respiratory chain</keyword>
<dbReference type="PANTHER" id="PTHR31803:SF33">
    <property type="entry name" value="ALTERNATIVE OXIDASE"/>
    <property type="match status" value="1"/>
</dbReference>
<gene>
    <name evidence="14" type="ORF">LPMP_354490</name>
</gene>
<keyword evidence="9 12" id="KW-0560">Oxidoreductase</keyword>
<evidence type="ECO:0000256" key="13">
    <source>
        <dbReference type="SAM" id="Phobius"/>
    </source>
</evidence>
<keyword evidence="3" id="KW-0813">Transport</keyword>
<evidence type="ECO:0000256" key="8">
    <source>
        <dbReference type="ARBA" id="ARBA00022989"/>
    </source>
</evidence>
<keyword evidence="15" id="KW-1185">Reference proteome</keyword>
<dbReference type="GO" id="GO:0010230">
    <property type="term" value="P:alternative respiration"/>
    <property type="evidence" value="ECO:0007669"/>
    <property type="project" value="TreeGrafter"/>
</dbReference>
<evidence type="ECO:0000256" key="10">
    <source>
        <dbReference type="ARBA" id="ARBA00023004"/>
    </source>
</evidence>
<keyword evidence="5 12" id="KW-0812">Transmembrane</keyword>
<accession>A0A088S2Z4</accession>
<dbReference type="VEuPathDB" id="TriTrypDB:LPAL13_350053100"/>
<dbReference type="EMBL" id="CP009404">
    <property type="protein sequence ID" value="AIO02581.1"/>
    <property type="molecule type" value="Genomic_DNA"/>
</dbReference>
<feature type="transmembrane region" description="Helical" evidence="13">
    <location>
        <begin position="269"/>
        <end position="288"/>
    </location>
</feature>
<dbReference type="RefSeq" id="XP_010703381.1">
    <property type="nucleotide sequence ID" value="XM_010705079.1"/>
</dbReference>
<keyword evidence="6 12" id="KW-0479">Metal-binding</keyword>
<dbReference type="VEuPathDB" id="TriTrypDB:LPMP_354490"/>
<evidence type="ECO:0000256" key="11">
    <source>
        <dbReference type="ARBA" id="ARBA00023136"/>
    </source>
</evidence>
<evidence type="ECO:0000256" key="5">
    <source>
        <dbReference type="ARBA" id="ARBA00022692"/>
    </source>
</evidence>
<dbReference type="KEGG" id="lpan:LPMP_354490"/>
<comment type="subcellular location">
    <subcellularLocation>
        <location evidence="1">Membrane</location>
    </subcellularLocation>
</comment>
<evidence type="ECO:0000313" key="15">
    <source>
        <dbReference type="Proteomes" id="UP000063063"/>
    </source>
</evidence>
<dbReference type="InterPro" id="IPR002680">
    <property type="entry name" value="AOX"/>
</dbReference>
<dbReference type="AlphaFoldDB" id="A0A088S2Z4"/>
<dbReference type="GO" id="GO:0009916">
    <property type="term" value="F:alternative oxidase activity"/>
    <property type="evidence" value="ECO:0007669"/>
    <property type="project" value="UniProtKB-UniRule"/>
</dbReference>
<comment type="cofactor">
    <cofactor evidence="12">
        <name>Fe cation</name>
        <dbReference type="ChEBI" id="CHEBI:24875"/>
    </cofactor>
    <text evidence="12">Binds 2 iron ions per subunit.</text>
</comment>
<dbReference type="PROSITE" id="PS51257">
    <property type="entry name" value="PROKAR_LIPOPROTEIN"/>
    <property type="match status" value="1"/>
</dbReference>
<dbReference type="GO" id="GO:0005739">
    <property type="term" value="C:mitochondrion"/>
    <property type="evidence" value="ECO:0007669"/>
    <property type="project" value="TreeGrafter"/>
</dbReference>
<dbReference type="eggNOG" id="ENOG502R8NB">
    <property type="taxonomic scope" value="Eukaryota"/>
</dbReference>
<dbReference type="Proteomes" id="UP000063063">
    <property type="component" value="Chromosome 35"/>
</dbReference>
<dbReference type="GO" id="GO:0098803">
    <property type="term" value="C:respiratory chain complex"/>
    <property type="evidence" value="ECO:0007669"/>
    <property type="project" value="UniProtKB-UniRule"/>
</dbReference>
<evidence type="ECO:0000313" key="14">
    <source>
        <dbReference type="EMBL" id="AIO02581.1"/>
    </source>
</evidence>
<dbReference type="OrthoDB" id="16906at2759"/>
<evidence type="ECO:0000256" key="7">
    <source>
        <dbReference type="ARBA" id="ARBA00022982"/>
    </source>
</evidence>
<dbReference type="GO" id="GO:0016020">
    <property type="term" value="C:membrane"/>
    <property type="evidence" value="ECO:0007669"/>
    <property type="project" value="UniProtKB-SubCell"/>
</dbReference>
<organism evidence="14 15">
    <name type="scientific">Leishmania panamensis</name>
    <dbReference type="NCBI Taxonomy" id="5679"/>
    <lineage>
        <taxon>Eukaryota</taxon>
        <taxon>Discoba</taxon>
        <taxon>Euglenozoa</taxon>
        <taxon>Kinetoplastea</taxon>
        <taxon>Metakinetoplastina</taxon>
        <taxon>Trypanosomatida</taxon>
        <taxon>Trypanosomatidae</taxon>
        <taxon>Leishmaniinae</taxon>
        <taxon>Leishmania</taxon>
        <taxon>Leishmania guyanensis species complex</taxon>
    </lineage>
</organism>
<keyword evidence="10 12" id="KW-0408">Iron</keyword>
<evidence type="ECO:0000256" key="1">
    <source>
        <dbReference type="ARBA" id="ARBA00004370"/>
    </source>
</evidence>
<dbReference type="EC" id="1.-.-.-" evidence="12"/>
<keyword evidence="8 13" id="KW-1133">Transmembrane helix</keyword>
<dbReference type="Pfam" id="PF01786">
    <property type="entry name" value="AOX"/>
    <property type="match status" value="1"/>
</dbReference>
<comment type="similarity">
    <text evidence="2 12">Belongs to the alternative oxidase family.</text>
</comment>
<reference evidence="14 15" key="1">
    <citation type="journal article" date="2015" name="Sci. Rep.">
        <title>The genome of Leishmania panamensis: insights into genomics of the L. (Viannia) subgenus.</title>
        <authorList>
            <person name="Llanes A."/>
            <person name="Restrepo C.M."/>
            <person name="Vecchio G.D."/>
            <person name="Anguizola F.J."/>
            <person name="Lleonart R."/>
        </authorList>
    </citation>
    <scope>NUCLEOTIDE SEQUENCE [LARGE SCALE GENOMIC DNA]</scope>
    <source>
        <strain evidence="14 15">MHOM/PA/94/PSC-1</strain>
    </source>
</reference>
<evidence type="ECO:0000256" key="2">
    <source>
        <dbReference type="ARBA" id="ARBA00008388"/>
    </source>
</evidence>
<dbReference type="GO" id="GO:0046872">
    <property type="term" value="F:metal ion binding"/>
    <property type="evidence" value="ECO:0007669"/>
    <property type="project" value="UniProtKB-UniRule"/>
</dbReference>
<evidence type="ECO:0000256" key="9">
    <source>
        <dbReference type="ARBA" id="ARBA00023002"/>
    </source>
</evidence>
<sequence>MRMSIRSNVCIPSAALSCHRRFTFNDSGHGGVRRTTLRTTSFAGSSASKSVLSPNAFASSTVRSKHPSYLYHFFMGHSTRFAAMAPPLTRAGITQLEREPLTHSTPGRINDHICIGMVKTLRWLADRVFRERYIHRATMLVTVAAAAPAAGSVAAYLRMHFKRRHSSNTGSDGAHTCDAAEGSSPFLAFGSSPNTGGASSIPGASRSFATARPSLCRSTASAATEGARSTLEHSYGKELRGLFAQCESHSVHYQVLSCMAEITLAERGLVLLLQAIHFTIYLALFLFYPRMGFRLMAYTAEESSVVWTQMVNDVDLGKIAEMCVPQLALQYWGLEEAFTTQVAPVPMAVTSEEQEQVLYKTSDEGVEEQVSFADTAKSGISPHGVDARNRTVTSPSPAVDHVSAPFTVACSRSESDVDTKESEGHIIIASELGAGFAASVLTLRDVALLIRSDEMVFRDLNHELANKLDTQPSWLQRLVDFYGSEK</sequence>
<dbReference type="Gene3D" id="1.20.1260.140">
    <property type="entry name" value="Alternative oxidase"/>
    <property type="match status" value="2"/>
</dbReference>
<name>A0A088S2Z4_LEIPA</name>
<keyword evidence="7 12" id="KW-0249">Electron transport</keyword>
<evidence type="ECO:0000256" key="12">
    <source>
        <dbReference type="RuleBase" id="RU003779"/>
    </source>
</evidence>
<feature type="transmembrane region" description="Helical" evidence="13">
    <location>
        <begin position="137"/>
        <end position="157"/>
    </location>
</feature>
<dbReference type="InterPro" id="IPR038659">
    <property type="entry name" value="AOX_sf"/>
</dbReference>
<evidence type="ECO:0000256" key="6">
    <source>
        <dbReference type="ARBA" id="ARBA00022723"/>
    </source>
</evidence>
<dbReference type="PANTHER" id="PTHR31803">
    <property type="entry name" value="ALTERNATIVE OXIDASE"/>
    <property type="match status" value="1"/>
</dbReference>